<dbReference type="AlphaFoldDB" id="A0A510JIF1"/>
<dbReference type="InterPro" id="IPR036388">
    <property type="entry name" value="WH-like_DNA-bd_sf"/>
</dbReference>
<proteinExistence type="predicted"/>
<protein>
    <recommendedName>
        <fullName evidence="3">HTH crp-type domain-containing protein</fullName>
    </recommendedName>
</protein>
<dbReference type="InterPro" id="IPR036390">
    <property type="entry name" value="WH_DNA-bd_sf"/>
</dbReference>
<dbReference type="SUPFAM" id="SSF46785">
    <property type="entry name" value="Winged helix' DNA-binding domain"/>
    <property type="match status" value="1"/>
</dbReference>
<sequence>MINLNLFANDTYKLLKFLYDNQIQVKEDYYVVLSQQEIADILHYSKLKTNNIMKDLRNNDFITTFNNKRGKYMITNKGYKVIEILERKY</sequence>
<reference evidence="1 2" key="1">
    <citation type="submission" date="2019-07" db="EMBL/GenBank/DDBJ databases">
        <title>Complete Genome Sequence of Leptotrichia hofstadii Strain JCM16775.</title>
        <authorList>
            <person name="Watanabe S."/>
            <person name="Cui L."/>
        </authorList>
    </citation>
    <scope>NUCLEOTIDE SEQUENCE [LARGE SCALE GENOMIC DNA]</scope>
    <source>
        <strain evidence="1 2">JCM16775</strain>
    </source>
</reference>
<keyword evidence="2" id="KW-1185">Reference proteome</keyword>
<dbReference type="KEGG" id="lhf:JCM16775_0742"/>
<name>A0A510JIF1_9FUSO</name>
<dbReference type="RefSeq" id="WP_021769904.1">
    <property type="nucleotide sequence ID" value="NZ_AP019823.1"/>
</dbReference>
<gene>
    <name evidence="1" type="ORF">JCM16775_0742</name>
</gene>
<dbReference type="Proteomes" id="UP000321892">
    <property type="component" value="Chromosome"/>
</dbReference>
<dbReference type="EMBL" id="AP019823">
    <property type="protein sequence ID" value="BBM38035.1"/>
    <property type="molecule type" value="Genomic_DNA"/>
</dbReference>
<accession>A0A510JIF1</accession>
<dbReference type="Gene3D" id="1.10.10.10">
    <property type="entry name" value="Winged helix-like DNA-binding domain superfamily/Winged helix DNA-binding domain"/>
    <property type="match status" value="1"/>
</dbReference>
<dbReference type="OrthoDB" id="95654at2"/>
<evidence type="ECO:0000313" key="2">
    <source>
        <dbReference type="Proteomes" id="UP000321892"/>
    </source>
</evidence>
<evidence type="ECO:0008006" key="3">
    <source>
        <dbReference type="Google" id="ProtNLM"/>
    </source>
</evidence>
<organism evidence="1 2">
    <name type="scientific">Leptotrichia hofstadii</name>
    <dbReference type="NCBI Taxonomy" id="157688"/>
    <lineage>
        <taxon>Bacteria</taxon>
        <taxon>Fusobacteriati</taxon>
        <taxon>Fusobacteriota</taxon>
        <taxon>Fusobacteriia</taxon>
        <taxon>Fusobacteriales</taxon>
        <taxon>Leptotrichiaceae</taxon>
        <taxon>Leptotrichia</taxon>
    </lineage>
</organism>
<evidence type="ECO:0000313" key="1">
    <source>
        <dbReference type="EMBL" id="BBM38035.1"/>
    </source>
</evidence>